<evidence type="ECO:0000256" key="2">
    <source>
        <dbReference type="ARBA" id="ARBA00008763"/>
    </source>
</evidence>
<keyword evidence="6 8" id="KW-0472">Membrane</keyword>
<dbReference type="AlphaFoldDB" id="A0A8C2QI94"/>
<dbReference type="Proteomes" id="UP000694386">
    <property type="component" value="Unplaced"/>
</dbReference>
<accession>A0A8C2QI94</accession>
<dbReference type="GO" id="GO:0005886">
    <property type="term" value="C:plasma membrane"/>
    <property type="evidence" value="ECO:0007669"/>
    <property type="project" value="TreeGrafter"/>
</dbReference>
<evidence type="ECO:0000256" key="8">
    <source>
        <dbReference type="SAM" id="Phobius"/>
    </source>
</evidence>
<feature type="compositionally biased region" description="Acidic residues" evidence="7">
    <location>
        <begin position="75"/>
        <end position="84"/>
    </location>
</feature>
<dbReference type="PANTHER" id="PTHR15076">
    <property type="entry name" value="CD99/MIC2 PROTEIN RELATED"/>
    <property type="match status" value="1"/>
</dbReference>
<keyword evidence="3 8" id="KW-0812">Transmembrane</keyword>
<evidence type="ECO:0000256" key="4">
    <source>
        <dbReference type="ARBA" id="ARBA00022729"/>
    </source>
</evidence>
<sequence length="179" mass="18298">MLSARVTHSGRGLAAAPPRPRPPAMAPALLARVSLVLLLTAPVLGQDLDLSDALDDPKEAKPTPRKPSRGGNDFDLSDALDGDDPNPSRPRDQPKPDPKPRPPPGGDFSITDLEDAAGGKGRGGSRGGPEPEPEAGGSPQGLVPGIVGAVVAALAGAVSSFVAYQKRRLCFRESGPAPV</sequence>
<protein>
    <recommendedName>
        <fullName evidence="12">CD99 antigen</fullName>
    </recommendedName>
</protein>
<organism evidence="10 11">
    <name type="scientific">Cricetulus griseus</name>
    <name type="common">Chinese hamster</name>
    <name type="synonym">Cricetulus barabensis griseus</name>
    <dbReference type="NCBI Taxonomy" id="10029"/>
    <lineage>
        <taxon>Eukaryota</taxon>
        <taxon>Metazoa</taxon>
        <taxon>Chordata</taxon>
        <taxon>Craniata</taxon>
        <taxon>Vertebrata</taxon>
        <taxon>Euteleostomi</taxon>
        <taxon>Mammalia</taxon>
        <taxon>Eutheria</taxon>
        <taxon>Euarchontoglires</taxon>
        <taxon>Glires</taxon>
        <taxon>Rodentia</taxon>
        <taxon>Myomorpha</taxon>
        <taxon>Muroidea</taxon>
        <taxon>Cricetidae</taxon>
        <taxon>Cricetinae</taxon>
        <taxon>Cricetulus</taxon>
    </lineage>
</organism>
<dbReference type="GO" id="GO:2000391">
    <property type="term" value="P:positive regulation of neutrophil extravasation"/>
    <property type="evidence" value="ECO:0007669"/>
    <property type="project" value="TreeGrafter"/>
</dbReference>
<evidence type="ECO:0000256" key="1">
    <source>
        <dbReference type="ARBA" id="ARBA00004479"/>
    </source>
</evidence>
<reference evidence="10" key="2">
    <citation type="submission" date="2025-09" db="UniProtKB">
        <authorList>
            <consortium name="Ensembl"/>
        </authorList>
    </citation>
    <scope>IDENTIFICATION</scope>
</reference>
<gene>
    <name evidence="10" type="primary">Cd99</name>
</gene>
<dbReference type="GO" id="GO:0034109">
    <property type="term" value="P:homotypic cell-cell adhesion"/>
    <property type="evidence" value="ECO:0007669"/>
    <property type="project" value="TreeGrafter"/>
</dbReference>
<dbReference type="PANTHER" id="PTHR15076:SF15">
    <property type="entry name" value="CD99 ANTIGEN"/>
    <property type="match status" value="1"/>
</dbReference>
<evidence type="ECO:0000313" key="10">
    <source>
        <dbReference type="Ensembl" id="ENSCGRP00001014231.1"/>
    </source>
</evidence>
<feature type="region of interest" description="Disordered" evidence="7">
    <location>
        <begin position="1"/>
        <end position="24"/>
    </location>
</feature>
<feature type="compositionally biased region" description="Gly residues" evidence="7">
    <location>
        <begin position="118"/>
        <end position="127"/>
    </location>
</feature>
<evidence type="ECO:0000256" key="5">
    <source>
        <dbReference type="ARBA" id="ARBA00022989"/>
    </source>
</evidence>
<comment type="similarity">
    <text evidence="2">Belongs to the CD99 family.</text>
</comment>
<dbReference type="InterPro" id="IPR022078">
    <property type="entry name" value="CD99L2"/>
</dbReference>
<name>A0A8C2QI94_CRIGR</name>
<evidence type="ECO:0000256" key="9">
    <source>
        <dbReference type="SAM" id="SignalP"/>
    </source>
</evidence>
<keyword evidence="4 9" id="KW-0732">Signal</keyword>
<feature type="compositionally biased region" description="Basic and acidic residues" evidence="7">
    <location>
        <begin position="89"/>
        <end position="100"/>
    </location>
</feature>
<evidence type="ECO:0008006" key="12">
    <source>
        <dbReference type="Google" id="ProtNLM"/>
    </source>
</evidence>
<dbReference type="Pfam" id="PF12301">
    <property type="entry name" value="CD99L2"/>
    <property type="match status" value="1"/>
</dbReference>
<proteinExistence type="inferred from homology"/>
<feature type="signal peptide" evidence="9">
    <location>
        <begin position="1"/>
        <end position="45"/>
    </location>
</feature>
<dbReference type="GO" id="GO:0072683">
    <property type="term" value="P:T cell extravasation"/>
    <property type="evidence" value="ECO:0007669"/>
    <property type="project" value="TreeGrafter"/>
</dbReference>
<evidence type="ECO:0000256" key="7">
    <source>
        <dbReference type="SAM" id="MobiDB-lite"/>
    </source>
</evidence>
<feature type="chain" id="PRO_5034167020" description="CD99 antigen" evidence="9">
    <location>
        <begin position="46"/>
        <end position="179"/>
    </location>
</feature>
<evidence type="ECO:0000313" key="11">
    <source>
        <dbReference type="Proteomes" id="UP000694386"/>
    </source>
</evidence>
<feature type="region of interest" description="Disordered" evidence="7">
    <location>
        <begin position="49"/>
        <end position="143"/>
    </location>
</feature>
<feature type="compositionally biased region" description="Low complexity" evidence="7">
    <location>
        <begin position="134"/>
        <end position="143"/>
    </location>
</feature>
<feature type="transmembrane region" description="Helical" evidence="8">
    <location>
        <begin position="142"/>
        <end position="164"/>
    </location>
</feature>
<keyword evidence="5 8" id="KW-1133">Transmembrane helix</keyword>
<evidence type="ECO:0000256" key="6">
    <source>
        <dbReference type="ARBA" id="ARBA00023136"/>
    </source>
</evidence>
<evidence type="ECO:0000256" key="3">
    <source>
        <dbReference type="ARBA" id="ARBA00022692"/>
    </source>
</evidence>
<comment type="subcellular location">
    <subcellularLocation>
        <location evidence="1">Membrane</location>
        <topology evidence="1">Single-pass type I membrane protein</topology>
    </subcellularLocation>
</comment>
<reference evidence="10" key="1">
    <citation type="submission" date="2025-08" db="UniProtKB">
        <authorList>
            <consortium name="Ensembl"/>
        </authorList>
    </citation>
    <scope>IDENTIFICATION</scope>
</reference>
<dbReference type="Ensembl" id="ENSCGRT00001018468.1">
    <property type="protein sequence ID" value="ENSCGRP00001014231.1"/>
    <property type="gene ID" value="ENSCGRG00001015162.1"/>
</dbReference>